<dbReference type="Proteomes" id="UP000521943">
    <property type="component" value="Unassembled WGS sequence"/>
</dbReference>
<organism evidence="1 2">
    <name type="scientific">Ephemerocybe angulata</name>
    <dbReference type="NCBI Taxonomy" id="980116"/>
    <lineage>
        <taxon>Eukaryota</taxon>
        <taxon>Fungi</taxon>
        <taxon>Dikarya</taxon>
        <taxon>Basidiomycota</taxon>
        <taxon>Agaricomycotina</taxon>
        <taxon>Agaricomycetes</taxon>
        <taxon>Agaricomycetidae</taxon>
        <taxon>Agaricales</taxon>
        <taxon>Agaricineae</taxon>
        <taxon>Psathyrellaceae</taxon>
        <taxon>Ephemerocybe</taxon>
    </lineage>
</organism>
<dbReference type="AlphaFoldDB" id="A0A8H6HGS3"/>
<evidence type="ECO:0000313" key="2">
    <source>
        <dbReference type="Proteomes" id="UP000521943"/>
    </source>
</evidence>
<reference evidence="1 2" key="1">
    <citation type="submission" date="2020-07" db="EMBL/GenBank/DDBJ databases">
        <title>Comparative genomics of pyrophilous fungi reveals a link between fire events and developmental genes.</title>
        <authorList>
            <consortium name="DOE Joint Genome Institute"/>
            <person name="Steindorff A.S."/>
            <person name="Carver A."/>
            <person name="Calhoun S."/>
            <person name="Stillman K."/>
            <person name="Liu H."/>
            <person name="Lipzen A."/>
            <person name="Pangilinan J."/>
            <person name="Labutti K."/>
            <person name="Bruns T.D."/>
            <person name="Grigoriev I.V."/>
        </authorList>
    </citation>
    <scope>NUCLEOTIDE SEQUENCE [LARGE SCALE GENOMIC DNA]</scope>
    <source>
        <strain evidence="1 2">CBS 144469</strain>
    </source>
</reference>
<evidence type="ECO:0000313" key="1">
    <source>
        <dbReference type="EMBL" id="KAF6746051.1"/>
    </source>
</evidence>
<gene>
    <name evidence="1" type="ORF">DFP72DRAFT_1076640</name>
</gene>
<dbReference type="EMBL" id="JACGCI010000096">
    <property type="protein sequence ID" value="KAF6746051.1"/>
    <property type="molecule type" value="Genomic_DNA"/>
</dbReference>
<name>A0A8H6HGS3_9AGAR</name>
<dbReference type="OrthoDB" id="2745898at2759"/>
<keyword evidence="2" id="KW-1185">Reference proteome</keyword>
<proteinExistence type="predicted"/>
<protein>
    <submittedName>
        <fullName evidence="1">Uncharacterized protein</fullName>
    </submittedName>
</protein>
<accession>A0A8H6HGS3</accession>
<comment type="caution">
    <text evidence="1">The sequence shown here is derived from an EMBL/GenBank/DDBJ whole genome shotgun (WGS) entry which is preliminary data.</text>
</comment>
<sequence>MAVFSQLSSPAFPVFHIPQELIDHIIDDLKDDFVSLKSVGLVGIKWHRRTRRHLFHTVRLDGEDPTCRLRTLLDLLHKHSDLAKHIKHLSLLQPGRSSRLLQSSELVKLLPLLGSLATLEIIGSDVLFPIDWSRFTFNLQTALYDRMAAPSLTDLVLCNIRNMEIIPLAQYHNIQSLEIAAVYETCPGAHFSGAWLPLNQRPRSASSENMHLKKLHVTGSGGFLKTLLCCASTGECTLGISRIKKLEATAILWDDDMQKAWSMLLDTCASSVKVYTLVEDCRSNPMAPTPPGLLSLSRFDQLQQFKLLTTYSRFRNDEGFPLLLRGLDQLTRSGNPVNLRTIELHFLANPRDLTGPLMVLDIYDVVLCCSFWKELDSILSCTTFSGLEAINIVFYTTGCSDLENSQTLANRLLLARMPQLNKRNIVQSKLVNGTQRQ</sequence>